<dbReference type="Proteomes" id="UP000714618">
    <property type="component" value="Unassembled WGS sequence"/>
</dbReference>
<name>A0A9N8PK32_9PEZI</name>
<reference evidence="2" key="1">
    <citation type="submission" date="2020-06" db="EMBL/GenBank/DDBJ databases">
        <authorList>
            <person name="Onetto C."/>
        </authorList>
    </citation>
    <scope>NUCLEOTIDE SEQUENCE</scope>
</reference>
<proteinExistence type="predicted"/>
<feature type="region of interest" description="Disordered" evidence="1">
    <location>
        <begin position="65"/>
        <end position="84"/>
    </location>
</feature>
<evidence type="ECO:0000313" key="2">
    <source>
        <dbReference type="EMBL" id="CAD0096826.1"/>
    </source>
</evidence>
<dbReference type="OrthoDB" id="3891636at2759"/>
<feature type="compositionally biased region" description="Basic and acidic residues" evidence="1">
    <location>
        <begin position="98"/>
        <end position="115"/>
    </location>
</feature>
<evidence type="ECO:0000313" key="3">
    <source>
        <dbReference type="Proteomes" id="UP000714618"/>
    </source>
</evidence>
<comment type="caution">
    <text evidence="2">The sequence shown here is derived from an EMBL/GenBank/DDBJ whole genome shotgun (WGS) entry which is preliminary data.</text>
</comment>
<feature type="region of interest" description="Disordered" evidence="1">
    <location>
        <begin position="1"/>
        <end position="51"/>
    </location>
</feature>
<dbReference type="EMBL" id="CAIJEO010000007">
    <property type="protein sequence ID" value="CAD0096826.1"/>
    <property type="molecule type" value="Genomic_DNA"/>
</dbReference>
<feature type="compositionally biased region" description="Polar residues" evidence="1">
    <location>
        <begin position="25"/>
        <end position="51"/>
    </location>
</feature>
<keyword evidence="3" id="KW-1185">Reference proteome</keyword>
<organism evidence="2 3">
    <name type="scientific">Aureobasidium mustum</name>
    <dbReference type="NCBI Taxonomy" id="2773714"/>
    <lineage>
        <taxon>Eukaryota</taxon>
        <taxon>Fungi</taxon>
        <taxon>Dikarya</taxon>
        <taxon>Ascomycota</taxon>
        <taxon>Pezizomycotina</taxon>
        <taxon>Dothideomycetes</taxon>
        <taxon>Dothideomycetidae</taxon>
        <taxon>Dothideales</taxon>
        <taxon>Saccotheciaceae</taxon>
        <taxon>Aureobasidium</taxon>
    </lineage>
</organism>
<evidence type="ECO:0000256" key="1">
    <source>
        <dbReference type="SAM" id="MobiDB-lite"/>
    </source>
</evidence>
<feature type="compositionally biased region" description="Low complexity" evidence="1">
    <location>
        <begin position="8"/>
        <end position="17"/>
    </location>
</feature>
<gene>
    <name evidence="2" type="ORF">AWRI4233_LOCUS5921</name>
</gene>
<protein>
    <submittedName>
        <fullName evidence="2">Uncharacterized protein</fullName>
    </submittedName>
</protein>
<dbReference type="AlphaFoldDB" id="A0A9N8PK32"/>
<sequence>MARESQRSSSSSSSASSIFKRGPFTRSTTSPPSLNRQNSHTARQECSVSPQGGATSLLFKVASASLRTSPRSSPPASPRQCPVDVQEVQWDVLSRRLSENRHGDRRNQHGHEFIQKDMPASPGYLKRLAEVL</sequence>
<accession>A0A9N8PK32</accession>
<feature type="region of interest" description="Disordered" evidence="1">
    <location>
        <begin position="98"/>
        <end position="118"/>
    </location>
</feature>